<proteinExistence type="predicted"/>
<dbReference type="EMBL" id="CP082237">
    <property type="protein sequence ID" value="QZT33785.1"/>
    <property type="molecule type" value="Genomic_DNA"/>
</dbReference>
<name>F5LAU0_CALTT</name>
<evidence type="ECO:0000313" key="2">
    <source>
        <dbReference type="EMBL" id="EGL81479.1"/>
    </source>
</evidence>
<keyword evidence="5" id="KW-1185">Reference proteome</keyword>
<dbReference type="EMBL" id="AFCE01000165">
    <property type="protein sequence ID" value="EGL81479.1"/>
    <property type="molecule type" value="Genomic_DNA"/>
</dbReference>
<evidence type="ECO:0000313" key="4">
    <source>
        <dbReference type="Proteomes" id="UP000010716"/>
    </source>
</evidence>
<dbReference type="SUPFAM" id="SSF53850">
    <property type="entry name" value="Periplasmic binding protein-like II"/>
    <property type="match status" value="1"/>
</dbReference>
<sequence length="449" mass="50694">MCTKRKMYLFLAIMLIITVAVTGCSSDSGQQSAEPASSDSNDQGSQETGEQIELRFLWWGSQDRHDRTLAVIELYEEQNPHVKITPEFIGWDGYFDRLATQVAAGNAPDIFQMVDRYLPMYADRGVLADLMPYVESGIINVDDIALGYLAPGMIDGKLYGMNSGSNAFALAYDPSLFEQAGVDPLEPGSTWEDFENTARALHERLGIYGTDIDVNQARAFGLYLKQQGEWLYNEDGTRLGWDNEQHYIDYVNFWIKLKDDGVAPPADVVETAQAVEDWLIVNERTPMQVIHSNQIVAATRAADRPLKMTMLPFSQSGESGQYVRASMFYVMNANTQHPEEVAKFIDFLTNNLEANEILEADRGVPISAQVREHLYDKVDETIKQQFDYIELVIEHASESPPPPPAVSTELDDLYDRIFMEVLYGATTPEDAVKKYREESQRILERGFDE</sequence>
<reference evidence="3" key="3">
    <citation type="submission" date="2021-08" db="EMBL/GenBank/DDBJ databases">
        <authorList>
            <person name="de Jong S."/>
            <person name="van den Broek M."/>
            <person name="Merkel A."/>
            <person name="de la Torre Cortes P."/>
            <person name="Kalamorz F."/>
            <person name="Cook G."/>
            <person name="van Loosdrecht M."/>
            <person name="McMillan D."/>
        </authorList>
    </citation>
    <scope>NUCLEOTIDE SEQUENCE</scope>
    <source>
        <strain evidence="3">TA2.A1</strain>
    </source>
</reference>
<organism evidence="2 4">
    <name type="scientific">Caldalkalibacillus thermarum (strain TA2.A1)</name>
    <dbReference type="NCBI Taxonomy" id="986075"/>
    <lineage>
        <taxon>Bacteria</taxon>
        <taxon>Bacillati</taxon>
        <taxon>Bacillota</taxon>
        <taxon>Bacilli</taxon>
        <taxon>Bacillales</taxon>
        <taxon>Bacillaceae</taxon>
        <taxon>Caldalkalibacillus</taxon>
    </lineage>
</organism>
<reference evidence="3 5" key="2">
    <citation type="journal article" date="2020" name="Extremophiles">
        <title>Genomic analysis of Caldalkalibacillus thermarum TA2.A1 reveals aerobic alkaliphilic metabolism and evolutionary hallmarks linking alkaliphilic bacteria and plant life.</title>
        <authorList>
            <person name="de Jong S.I."/>
            <person name="van den Broek M.A."/>
            <person name="Merkel A.Y."/>
            <person name="de la Torre Cortes P."/>
            <person name="Kalamorz F."/>
            <person name="Cook G.M."/>
            <person name="van Loosdrecht M.C.M."/>
            <person name="McMillan D.G.G."/>
        </authorList>
    </citation>
    <scope>NUCLEOTIDE SEQUENCE [LARGE SCALE GENOMIC DNA]</scope>
    <source>
        <strain evidence="3 5">TA2.A1</strain>
    </source>
</reference>
<dbReference type="RefSeq" id="WP_007506396.1">
    <property type="nucleotide sequence ID" value="NZ_AFCE01000165.1"/>
</dbReference>
<dbReference type="PROSITE" id="PS51257">
    <property type="entry name" value="PROKAR_LIPOPROTEIN"/>
    <property type="match status" value="1"/>
</dbReference>
<dbReference type="Pfam" id="PF01547">
    <property type="entry name" value="SBP_bac_1"/>
    <property type="match status" value="1"/>
</dbReference>
<dbReference type="Proteomes" id="UP000825179">
    <property type="component" value="Chromosome"/>
</dbReference>
<dbReference type="AlphaFoldDB" id="F5LAU0"/>
<protein>
    <submittedName>
        <fullName evidence="2">Extracellular solute-binding protein family 1</fullName>
    </submittedName>
    <submittedName>
        <fullName evidence="3">Sugar ABC transporter substrate-binding protein</fullName>
    </submittedName>
</protein>
<dbReference type="Gene3D" id="3.40.190.10">
    <property type="entry name" value="Periplasmic binding protein-like II"/>
    <property type="match status" value="2"/>
</dbReference>
<feature type="chain" id="PRO_5044483307" evidence="1">
    <location>
        <begin position="23"/>
        <end position="449"/>
    </location>
</feature>
<dbReference type="PANTHER" id="PTHR43649:SF11">
    <property type="entry name" value="ABC TRANSPORTER SUBSTRATE-BINDING PROTEIN YESO-RELATED"/>
    <property type="match status" value="1"/>
</dbReference>
<dbReference type="PANTHER" id="PTHR43649">
    <property type="entry name" value="ARABINOSE-BINDING PROTEIN-RELATED"/>
    <property type="match status" value="1"/>
</dbReference>
<evidence type="ECO:0000313" key="5">
    <source>
        <dbReference type="Proteomes" id="UP000825179"/>
    </source>
</evidence>
<dbReference type="OrthoDB" id="7918484at2"/>
<dbReference type="eggNOG" id="COG1653">
    <property type="taxonomic scope" value="Bacteria"/>
</dbReference>
<dbReference type="KEGG" id="cthu:HUR95_16480"/>
<dbReference type="InterPro" id="IPR050490">
    <property type="entry name" value="Bact_solute-bd_prot1"/>
</dbReference>
<dbReference type="CDD" id="cd13585">
    <property type="entry name" value="PBP2_TMBP_like"/>
    <property type="match status" value="1"/>
</dbReference>
<dbReference type="Proteomes" id="UP000010716">
    <property type="component" value="Unassembled WGS sequence"/>
</dbReference>
<keyword evidence="1" id="KW-0732">Signal</keyword>
<reference evidence="2 4" key="1">
    <citation type="journal article" date="2011" name="J. Bacteriol.">
        <title>Draft genome sequence of the thermoalkaliphilic Caldalkalibacillus thermarum strain TA2.A1.</title>
        <authorList>
            <person name="Kalamorz F."/>
            <person name="Keis S."/>
            <person name="McMillan D.G."/>
            <person name="Olsson K."/>
            <person name="Stanton J.A."/>
            <person name="Stockwell P."/>
            <person name="Black M.A."/>
            <person name="Klingeman D.M."/>
            <person name="Land M.L."/>
            <person name="Han C.S."/>
            <person name="Martin S.L."/>
            <person name="Becher S.A."/>
            <person name="Peddie C.J."/>
            <person name="Morgan H.W."/>
            <person name="Matthies D."/>
            <person name="Preiss L."/>
            <person name="Meier T."/>
            <person name="Brown S.D."/>
            <person name="Cook G.M."/>
        </authorList>
    </citation>
    <scope>NUCLEOTIDE SEQUENCE [LARGE SCALE GENOMIC DNA]</scope>
    <source>
        <strain evidence="2 4">TA2.A1</strain>
    </source>
</reference>
<gene>
    <name evidence="2" type="ORF">CathTA2_3025</name>
    <name evidence="3" type="ORF">HUR95_16480</name>
</gene>
<evidence type="ECO:0000313" key="3">
    <source>
        <dbReference type="EMBL" id="QZT33785.1"/>
    </source>
</evidence>
<feature type="signal peptide" evidence="1">
    <location>
        <begin position="1"/>
        <end position="22"/>
    </location>
</feature>
<dbReference type="InterPro" id="IPR006059">
    <property type="entry name" value="SBP"/>
</dbReference>
<evidence type="ECO:0000256" key="1">
    <source>
        <dbReference type="SAM" id="SignalP"/>
    </source>
</evidence>
<accession>F5LAU0</accession>